<name>A0A811PFV5_9POAL</name>
<sequence>MARPVAPSSVPQPVSRVPGARLLWANRLTLTVYKMKRTRTLVSYFSRVPEQQGATEQQPQSQGTEQETIRTRASAAQAQNQPEEVRTATTSLPAVEQTRNENIDFVEEEGGSNHVLNPQDIIADPGYRKPIEEMHPNIRDDAKRSMSC</sequence>
<evidence type="ECO:0000256" key="1">
    <source>
        <dbReference type="SAM" id="MobiDB-lite"/>
    </source>
</evidence>
<feature type="compositionally biased region" description="Basic and acidic residues" evidence="1">
    <location>
        <begin position="126"/>
        <end position="148"/>
    </location>
</feature>
<keyword evidence="3" id="KW-1185">Reference proteome</keyword>
<comment type="caution">
    <text evidence="2">The sequence shown here is derived from an EMBL/GenBank/DDBJ whole genome shotgun (WGS) entry which is preliminary data.</text>
</comment>
<proteinExistence type="predicted"/>
<dbReference type="AlphaFoldDB" id="A0A811PFV5"/>
<organism evidence="2 3">
    <name type="scientific">Miscanthus lutarioriparius</name>
    <dbReference type="NCBI Taxonomy" id="422564"/>
    <lineage>
        <taxon>Eukaryota</taxon>
        <taxon>Viridiplantae</taxon>
        <taxon>Streptophyta</taxon>
        <taxon>Embryophyta</taxon>
        <taxon>Tracheophyta</taxon>
        <taxon>Spermatophyta</taxon>
        <taxon>Magnoliopsida</taxon>
        <taxon>Liliopsida</taxon>
        <taxon>Poales</taxon>
        <taxon>Poaceae</taxon>
        <taxon>PACMAD clade</taxon>
        <taxon>Panicoideae</taxon>
        <taxon>Andropogonodae</taxon>
        <taxon>Andropogoneae</taxon>
        <taxon>Saccharinae</taxon>
        <taxon>Miscanthus</taxon>
    </lineage>
</organism>
<reference evidence="2" key="1">
    <citation type="submission" date="2020-10" db="EMBL/GenBank/DDBJ databases">
        <authorList>
            <person name="Han B."/>
            <person name="Lu T."/>
            <person name="Zhao Q."/>
            <person name="Huang X."/>
            <person name="Zhao Y."/>
        </authorList>
    </citation>
    <scope>NUCLEOTIDE SEQUENCE</scope>
</reference>
<feature type="region of interest" description="Disordered" evidence="1">
    <location>
        <begin position="48"/>
        <end position="148"/>
    </location>
</feature>
<protein>
    <submittedName>
        <fullName evidence="2">Uncharacterized protein</fullName>
    </submittedName>
</protein>
<feature type="compositionally biased region" description="Polar residues" evidence="1">
    <location>
        <begin position="74"/>
        <end position="92"/>
    </location>
</feature>
<dbReference type="EMBL" id="CAJGYO010000006">
    <property type="protein sequence ID" value="CAD6238438.1"/>
    <property type="molecule type" value="Genomic_DNA"/>
</dbReference>
<dbReference type="OrthoDB" id="721451at2759"/>
<evidence type="ECO:0000313" key="2">
    <source>
        <dbReference type="EMBL" id="CAD6238438.1"/>
    </source>
</evidence>
<dbReference type="Proteomes" id="UP000604825">
    <property type="component" value="Unassembled WGS sequence"/>
</dbReference>
<feature type="compositionally biased region" description="Polar residues" evidence="1">
    <location>
        <begin position="52"/>
        <end position="66"/>
    </location>
</feature>
<gene>
    <name evidence="2" type="ORF">NCGR_LOCUS25673</name>
</gene>
<accession>A0A811PFV5</accession>
<evidence type="ECO:0000313" key="3">
    <source>
        <dbReference type="Proteomes" id="UP000604825"/>
    </source>
</evidence>